<dbReference type="AlphaFoldDB" id="A0A2D2DP96"/>
<dbReference type="EMBL" id="CP024608">
    <property type="protein sequence ID" value="ATQ76801.1"/>
    <property type="molecule type" value="Genomic_DNA"/>
</dbReference>
<evidence type="ECO:0000256" key="1">
    <source>
        <dbReference type="SAM" id="Phobius"/>
    </source>
</evidence>
<reference evidence="2" key="1">
    <citation type="submission" date="2017-10" db="EMBL/GenBank/DDBJ databases">
        <title>Massilia psychrophilum sp. nov., a novel purple-pigmented bacterium isolated from Tianshan glacier, Xinjiang Municipality, China.</title>
        <authorList>
            <person name="Wang H."/>
        </authorList>
    </citation>
    <scope>NUCLEOTIDE SEQUENCE [LARGE SCALE GENOMIC DNA]</scope>
    <source>
        <strain evidence="2">B2</strain>
    </source>
</reference>
<dbReference type="KEGG" id="mass:CR152_21480"/>
<keyword evidence="1" id="KW-0472">Membrane</keyword>
<keyword evidence="3" id="KW-1185">Reference proteome</keyword>
<accession>A0A2D2DP96</accession>
<keyword evidence="1" id="KW-0812">Transmembrane</keyword>
<sequence>MQDFSPAAAPAAAPKRKRKFVRYALVGFLALAVILALSHVLWNRSGSNQWELAMDKEGVRVWTMKTPGTDLVRIKATTRIKSSLSGMVKLLEDLESCVDAKCYDAKVIQPIATFPNQYAAFVQFKFDIPGLKTREYVLMQEHVQDTATKKLDINIIAAPNRIPRDECCVRITHLHNHWTLTPLKNGELDIEFMQDTDIGGLPYFLANPALTYGTHEILLGMQGLMNMAKYRDARLANIEELSAD</sequence>
<name>A0A2D2DP96_9BURK</name>
<gene>
    <name evidence="2" type="ORF">CR152_21480</name>
</gene>
<proteinExistence type="predicted"/>
<keyword evidence="1" id="KW-1133">Transmembrane helix</keyword>
<dbReference type="Proteomes" id="UP000229897">
    <property type="component" value="Chromosome"/>
</dbReference>
<feature type="transmembrane region" description="Helical" evidence="1">
    <location>
        <begin position="20"/>
        <end position="42"/>
    </location>
</feature>
<evidence type="ECO:0000313" key="2">
    <source>
        <dbReference type="EMBL" id="ATQ76801.1"/>
    </source>
</evidence>
<dbReference type="Gene3D" id="3.30.530.20">
    <property type="match status" value="1"/>
</dbReference>
<organism evidence="2 3">
    <name type="scientific">Massilia violaceinigra</name>
    <dbReference type="NCBI Taxonomy" id="2045208"/>
    <lineage>
        <taxon>Bacteria</taxon>
        <taxon>Pseudomonadati</taxon>
        <taxon>Pseudomonadota</taxon>
        <taxon>Betaproteobacteria</taxon>
        <taxon>Burkholderiales</taxon>
        <taxon>Oxalobacteraceae</taxon>
        <taxon>Telluria group</taxon>
        <taxon>Massilia</taxon>
    </lineage>
</organism>
<dbReference type="InterPro" id="IPR023393">
    <property type="entry name" value="START-like_dom_sf"/>
</dbReference>
<dbReference type="SUPFAM" id="SSF55961">
    <property type="entry name" value="Bet v1-like"/>
    <property type="match status" value="1"/>
</dbReference>
<protein>
    <recommendedName>
        <fullName evidence="4">START domain-containing protein</fullName>
    </recommendedName>
</protein>
<evidence type="ECO:0008006" key="4">
    <source>
        <dbReference type="Google" id="ProtNLM"/>
    </source>
</evidence>
<evidence type="ECO:0000313" key="3">
    <source>
        <dbReference type="Proteomes" id="UP000229897"/>
    </source>
</evidence>